<comment type="caution">
    <text evidence="3">The sequence shown here is derived from an EMBL/GenBank/DDBJ whole genome shotgun (WGS) entry which is preliminary data.</text>
</comment>
<protein>
    <recommendedName>
        <fullName evidence="2">HTH CENPB-type domain-containing protein</fullName>
    </recommendedName>
</protein>
<keyword evidence="1" id="KW-0238">DNA-binding</keyword>
<reference evidence="3 4" key="1">
    <citation type="journal article" date="2014" name="Genome Biol. Evol.">
        <title>The secreted proteins of Achlya hypogyna and Thraustotheca clavata identify the ancestral oomycete secretome and reveal gene acquisitions by horizontal gene transfer.</title>
        <authorList>
            <person name="Misner I."/>
            <person name="Blouin N."/>
            <person name="Leonard G."/>
            <person name="Richards T.A."/>
            <person name="Lane C.E."/>
        </authorList>
    </citation>
    <scope>NUCLEOTIDE SEQUENCE [LARGE SCALE GENOMIC DNA]</scope>
    <source>
        <strain evidence="3 4">ATCC 34112</strain>
    </source>
</reference>
<evidence type="ECO:0000313" key="3">
    <source>
        <dbReference type="EMBL" id="OQS00065.1"/>
    </source>
</evidence>
<feature type="domain" description="HTH CENPB-type" evidence="2">
    <location>
        <begin position="55"/>
        <end position="129"/>
    </location>
</feature>
<evidence type="ECO:0000313" key="4">
    <source>
        <dbReference type="Proteomes" id="UP000243217"/>
    </source>
</evidence>
<keyword evidence="4" id="KW-1185">Reference proteome</keyword>
<dbReference type="InterPro" id="IPR006600">
    <property type="entry name" value="HTH_CenpB_DNA-bd_dom"/>
</dbReference>
<organism evidence="3 4">
    <name type="scientific">Thraustotheca clavata</name>
    <dbReference type="NCBI Taxonomy" id="74557"/>
    <lineage>
        <taxon>Eukaryota</taxon>
        <taxon>Sar</taxon>
        <taxon>Stramenopiles</taxon>
        <taxon>Oomycota</taxon>
        <taxon>Saprolegniomycetes</taxon>
        <taxon>Saprolegniales</taxon>
        <taxon>Achlyaceae</taxon>
        <taxon>Thraustotheca</taxon>
    </lineage>
</organism>
<dbReference type="EMBL" id="JNBS01001761">
    <property type="protein sequence ID" value="OQS00065.1"/>
    <property type="molecule type" value="Genomic_DNA"/>
</dbReference>
<dbReference type="PROSITE" id="PS51253">
    <property type="entry name" value="HTH_CENPB"/>
    <property type="match status" value="1"/>
</dbReference>
<dbReference type="Pfam" id="PF03221">
    <property type="entry name" value="HTH_Tnp_Tc5"/>
    <property type="match status" value="1"/>
</dbReference>
<dbReference type="Gene3D" id="1.10.10.60">
    <property type="entry name" value="Homeodomain-like"/>
    <property type="match status" value="1"/>
</dbReference>
<dbReference type="OrthoDB" id="74616at2759"/>
<dbReference type="GO" id="GO:0003677">
    <property type="term" value="F:DNA binding"/>
    <property type="evidence" value="ECO:0007669"/>
    <property type="project" value="UniProtKB-KW"/>
</dbReference>
<accession>A0A1V9ZPW6</accession>
<dbReference type="SUPFAM" id="SSF46689">
    <property type="entry name" value="Homeodomain-like"/>
    <property type="match status" value="1"/>
</dbReference>
<dbReference type="Proteomes" id="UP000243217">
    <property type="component" value="Unassembled WGS sequence"/>
</dbReference>
<sequence>MTGKKKRYNADELDAAVRSYVDGMKLREVHQRYPHIPERTITNRANKVINDIKLQKPGPAPVLSVPIENDIASWIVEMQTNGFHVSRQMVLSRANEIYHTSNKASPPSGYLGDGWLKRFMERHPDITLRDAKGSKRVRIPDESSTIRPCLSDSVADPRELKKPTIKSCSPKEKVDDKYADQKQEMEMEILKKTLRVKSIEVISTTMLARQKLVEAGIPQIEIDKMLPLPPPEETSHLVE</sequence>
<evidence type="ECO:0000259" key="2">
    <source>
        <dbReference type="PROSITE" id="PS51253"/>
    </source>
</evidence>
<gene>
    <name evidence="3" type="ORF">THRCLA_06265</name>
</gene>
<proteinExistence type="predicted"/>
<dbReference type="STRING" id="74557.A0A1V9ZPW6"/>
<dbReference type="InterPro" id="IPR009057">
    <property type="entry name" value="Homeodomain-like_sf"/>
</dbReference>
<name>A0A1V9ZPW6_9STRA</name>
<dbReference type="SMART" id="SM00674">
    <property type="entry name" value="CENPB"/>
    <property type="match status" value="1"/>
</dbReference>
<evidence type="ECO:0000256" key="1">
    <source>
        <dbReference type="ARBA" id="ARBA00023125"/>
    </source>
</evidence>
<dbReference type="AlphaFoldDB" id="A0A1V9ZPW6"/>